<gene>
    <name evidence="1" type="ORF">SOO65_09975</name>
</gene>
<name>A0AAX4HVQ7_9BACT</name>
<organism evidence="1 2">
    <name type="scientific">Peredibacter starrii</name>
    <dbReference type="NCBI Taxonomy" id="28202"/>
    <lineage>
        <taxon>Bacteria</taxon>
        <taxon>Pseudomonadati</taxon>
        <taxon>Bdellovibrionota</taxon>
        <taxon>Bacteriovoracia</taxon>
        <taxon>Bacteriovoracales</taxon>
        <taxon>Bacteriovoracaceae</taxon>
        <taxon>Peredibacter</taxon>
    </lineage>
</organism>
<dbReference type="EMBL" id="CP139487">
    <property type="protein sequence ID" value="WPU67080.1"/>
    <property type="molecule type" value="Genomic_DNA"/>
</dbReference>
<dbReference type="KEGG" id="psti:SOO65_09975"/>
<sequence length="104" mass="12411">MIFYTLQGPSHELEIHDDKLSLIKKGWRTVFSKEDPVTSWELQALSRFEITVPKFIFWGKIEWQTYDGNRGSFRFSTNPVMVKKIEAYMQKRILKDFHNKKRAA</sequence>
<evidence type="ECO:0000313" key="1">
    <source>
        <dbReference type="EMBL" id="WPU67080.1"/>
    </source>
</evidence>
<reference evidence="1 2" key="1">
    <citation type="submission" date="2023-11" db="EMBL/GenBank/DDBJ databases">
        <title>Peredibacter starrii A3.12.</title>
        <authorList>
            <person name="Mitchell R.J."/>
        </authorList>
    </citation>
    <scope>NUCLEOTIDE SEQUENCE [LARGE SCALE GENOMIC DNA]</scope>
    <source>
        <strain evidence="1 2">A3.12</strain>
    </source>
</reference>
<dbReference type="RefSeq" id="WP_321399919.1">
    <property type="nucleotide sequence ID" value="NZ_CP139487.1"/>
</dbReference>
<evidence type="ECO:0000313" key="2">
    <source>
        <dbReference type="Proteomes" id="UP001324634"/>
    </source>
</evidence>
<dbReference type="AlphaFoldDB" id="A0AAX4HVQ7"/>
<keyword evidence="2" id="KW-1185">Reference proteome</keyword>
<proteinExistence type="predicted"/>
<dbReference type="Proteomes" id="UP001324634">
    <property type="component" value="Chromosome"/>
</dbReference>
<protein>
    <submittedName>
        <fullName evidence="1">Uncharacterized protein</fullName>
    </submittedName>
</protein>
<accession>A0AAX4HVQ7</accession>